<proteinExistence type="inferred from homology"/>
<dbReference type="Pfam" id="PF06857">
    <property type="entry name" value="ACP"/>
    <property type="match status" value="1"/>
</dbReference>
<reference evidence="6" key="2">
    <citation type="submission" date="2023-07" db="EMBL/GenBank/DDBJ databases">
        <title>Ancylobacter moscoviensis sp. nov., facultatively methylotrophic bacteria from activated sludge and the reclassification of Starkeya novella (Starkey 1934) Kelly et al. 2000 as Ancylobacter novellus comb. nov., Starkeya koreensis Im et al. 2006 as Ancylobacter koreensis comb.nov., Angulomicrobium tetraedrale Vasil'eva et al. 1986 as Ancylobacter tetraedralis comb. nov., Angulomicrobium amanitiforme Fritz et al. 2004 as Ancylobacter amanitiformis comb. nov. and Methylorhabdus multivorans Doronina et al. 1996 as Ancylobacter multivorans comb. nov. and emended description of the genus Ancylobacter.</title>
        <authorList>
            <person name="Doronina N."/>
            <person name="Chemodurova A."/>
            <person name="Grouzdev D."/>
            <person name="Koziaeva V."/>
            <person name="Shi W."/>
            <person name="Wu L."/>
            <person name="Kaparullina E."/>
        </authorList>
    </citation>
    <scope>NUCLEOTIDE SEQUENCE [LARGE SCALE GENOMIC DNA]</scope>
    <source>
        <strain evidence="6">Jip08</strain>
    </source>
</reference>
<dbReference type="Proteomes" id="UP001202867">
    <property type="component" value="Unassembled WGS sequence"/>
</dbReference>
<evidence type="ECO:0000256" key="3">
    <source>
        <dbReference type="ARBA" id="ARBA00022553"/>
    </source>
</evidence>
<comment type="subcellular location">
    <subcellularLocation>
        <location evidence="1">Cytoplasm</location>
    </subcellularLocation>
</comment>
<name>A0ABT0DKN4_9HYPH</name>
<organism evidence="5 6">
    <name type="scientific">Ancylobacter koreensis</name>
    <dbReference type="NCBI Taxonomy" id="266121"/>
    <lineage>
        <taxon>Bacteria</taxon>
        <taxon>Pseudomonadati</taxon>
        <taxon>Pseudomonadota</taxon>
        <taxon>Alphaproteobacteria</taxon>
        <taxon>Hyphomicrobiales</taxon>
        <taxon>Xanthobacteraceae</taxon>
        <taxon>Ancylobacter</taxon>
    </lineage>
</organism>
<keyword evidence="6" id="KW-1185">Reference proteome</keyword>
<dbReference type="HAMAP" id="MF_00710">
    <property type="entry name" value="Malonate_deCO2ase_dsu"/>
    <property type="match status" value="1"/>
</dbReference>
<keyword evidence="3" id="KW-0597">Phosphoprotein</keyword>
<evidence type="ECO:0000256" key="4">
    <source>
        <dbReference type="NCBIfam" id="TIGR03130"/>
    </source>
</evidence>
<gene>
    <name evidence="5" type="primary">mdcC</name>
    <name evidence="5" type="ORF">MWN33_06885</name>
</gene>
<reference evidence="5 6" key="1">
    <citation type="submission" date="2022-04" db="EMBL/GenBank/DDBJ databases">
        <authorList>
            <person name="Grouzdev D.S."/>
            <person name="Pantiukh K.S."/>
            <person name="Krutkina M.S."/>
        </authorList>
    </citation>
    <scope>NUCLEOTIDE SEQUENCE [LARGE SCALE GENOMIC DNA]</scope>
    <source>
        <strain evidence="5 6">Jip08</strain>
    </source>
</reference>
<evidence type="ECO:0000313" key="6">
    <source>
        <dbReference type="Proteomes" id="UP001202867"/>
    </source>
</evidence>
<evidence type="ECO:0000256" key="1">
    <source>
        <dbReference type="ARBA" id="ARBA00004496"/>
    </source>
</evidence>
<dbReference type="InterPro" id="IPR023439">
    <property type="entry name" value="Mal_deCO2ase/Cit_lyase_ACP"/>
</dbReference>
<evidence type="ECO:0000256" key="2">
    <source>
        <dbReference type="ARBA" id="ARBA00022490"/>
    </source>
</evidence>
<dbReference type="NCBIfam" id="TIGR03130">
    <property type="entry name" value="malonate_delta"/>
    <property type="match status" value="1"/>
</dbReference>
<evidence type="ECO:0000313" key="5">
    <source>
        <dbReference type="EMBL" id="MCK0207759.1"/>
    </source>
</evidence>
<dbReference type="EMBL" id="JALKCG010000001">
    <property type="protein sequence ID" value="MCK0207759.1"/>
    <property type="molecule type" value="Genomic_DNA"/>
</dbReference>
<accession>A0ABT0DKN4</accession>
<sequence length="106" mass="11140">MERLEFRFAGRPGTPLSADGEALVGVVGSGNLEVMIERADLGGACEASVDTSIHGFGDTWQQVIGDFVERRGLANIRLSINDGGATPAVVMLRLDQAWAGLGEKAP</sequence>
<keyword evidence="2" id="KW-0963">Cytoplasm</keyword>
<dbReference type="InterPro" id="IPR009662">
    <property type="entry name" value="Malonate_deCO2ase_dsu"/>
</dbReference>
<protein>
    <recommendedName>
        <fullName evidence="4">Malonate decarboxylase acyl carrier protein</fullName>
    </recommendedName>
</protein>
<dbReference type="RefSeq" id="WP_247199685.1">
    <property type="nucleotide sequence ID" value="NZ_JALKCG010000001.1"/>
</dbReference>
<comment type="caution">
    <text evidence="5">The sequence shown here is derived from an EMBL/GenBank/DDBJ whole genome shotgun (WGS) entry which is preliminary data.</text>
</comment>